<dbReference type="Proteomes" id="UP000824120">
    <property type="component" value="Chromosome 9"/>
</dbReference>
<keyword evidence="2" id="KW-1185">Reference proteome</keyword>
<protein>
    <submittedName>
        <fullName evidence="1">Uncharacterized protein</fullName>
    </submittedName>
</protein>
<dbReference type="EMBL" id="JACXVP010000009">
    <property type="protein sequence ID" value="KAG5585067.1"/>
    <property type="molecule type" value="Genomic_DNA"/>
</dbReference>
<dbReference type="AlphaFoldDB" id="A0A9J5X9S2"/>
<comment type="caution">
    <text evidence="1">The sequence shown here is derived from an EMBL/GenBank/DDBJ whole genome shotgun (WGS) entry which is preliminary data.</text>
</comment>
<name>A0A9J5X9S2_SOLCO</name>
<organism evidence="1 2">
    <name type="scientific">Solanum commersonii</name>
    <name type="common">Commerson's wild potato</name>
    <name type="synonym">Commerson's nightshade</name>
    <dbReference type="NCBI Taxonomy" id="4109"/>
    <lineage>
        <taxon>Eukaryota</taxon>
        <taxon>Viridiplantae</taxon>
        <taxon>Streptophyta</taxon>
        <taxon>Embryophyta</taxon>
        <taxon>Tracheophyta</taxon>
        <taxon>Spermatophyta</taxon>
        <taxon>Magnoliopsida</taxon>
        <taxon>eudicotyledons</taxon>
        <taxon>Gunneridae</taxon>
        <taxon>Pentapetalae</taxon>
        <taxon>asterids</taxon>
        <taxon>lamiids</taxon>
        <taxon>Solanales</taxon>
        <taxon>Solanaceae</taxon>
        <taxon>Solanoideae</taxon>
        <taxon>Solaneae</taxon>
        <taxon>Solanum</taxon>
    </lineage>
</organism>
<sequence length="65" mass="7280">MRPELVECDGYDLKCLVSRSNLVGNGIILHLSHLNSGILFHTQTQDILVNAKQLKRPVCVLTVHQ</sequence>
<gene>
    <name evidence="1" type="ORF">H5410_045501</name>
</gene>
<proteinExistence type="predicted"/>
<accession>A0A9J5X9S2</accession>
<evidence type="ECO:0000313" key="2">
    <source>
        <dbReference type="Proteomes" id="UP000824120"/>
    </source>
</evidence>
<evidence type="ECO:0000313" key="1">
    <source>
        <dbReference type="EMBL" id="KAG5585067.1"/>
    </source>
</evidence>
<reference evidence="1 2" key="1">
    <citation type="submission" date="2020-09" db="EMBL/GenBank/DDBJ databases">
        <title>De no assembly of potato wild relative species, Solanum commersonii.</title>
        <authorList>
            <person name="Cho K."/>
        </authorList>
    </citation>
    <scope>NUCLEOTIDE SEQUENCE [LARGE SCALE GENOMIC DNA]</scope>
    <source>
        <strain evidence="1">LZ3.2</strain>
        <tissue evidence="1">Leaf</tissue>
    </source>
</reference>